<keyword evidence="4 11" id="KW-0808">Transferase</keyword>
<evidence type="ECO:0000256" key="2">
    <source>
        <dbReference type="ARBA" id="ARBA00006219"/>
    </source>
</evidence>
<dbReference type="InParanoid" id="A0A1V9X5P7"/>
<evidence type="ECO:0000313" key="11">
    <source>
        <dbReference type="EMBL" id="OQR68728.1"/>
    </source>
</evidence>
<dbReference type="GO" id="GO:0047992">
    <property type="term" value="F:hydroxylysine kinase activity"/>
    <property type="evidence" value="ECO:0007669"/>
    <property type="project" value="UniProtKB-EC"/>
</dbReference>
<evidence type="ECO:0000256" key="8">
    <source>
        <dbReference type="ARBA" id="ARBA00038873"/>
    </source>
</evidence>
<dbReference type="PANTHER" id="PTHR21064:SF1">
    <property type="entry name" value="HYDROXYLYSINE KINASE"/>
    <property type="match status" value="1"/>
</dbReference>
<keyword evidence="12" id="KW-1185">Reference proteome</keyword>
<dbReference type="Pfam" id="PF01636">
    <property type="entry name" value="APH"/>
    <property type="match status" value="1"/>
</dbReference>
<dbReference type="EC" id="2.7.1.81" evidence="8"/>
<comment type="catalytic activity">
    <reaction evidence="6">
        <text>(5R)-5-hydroxy-L-lysine + GTP = (5R)-5-phosphooxy-L-lysine + GDP + H(+)</text>
        <dbReference type="Rhea" id="RHEA:19049"/>
        <dbReference type="ChEBI" id="CHEBI:15378"/>
        <dbReference type="ChEBI" id="CHEBI:37565"/>
        <dbReference type="ChEBI" id="CHEBI:57882"/>
        <dbReference type="ChEBI" id="CHEBI:58189"/>
        <dbReference type="ChEBI" id="CHEBI:58357"/>
        <dbReference type="EC" id="2.7.1.81"/>
    </reaction>
</comment>
<dbReference type="EMBL" id="MNPL01023412">
    <property type="protein sequence ID" value="OQR68728.1"/>
    <property type="molecule type" value="Genomic_DNA"/>
</dbReference>
<comment type="subcellular location">
    <subcellularLocation>
        <location evidence="1">Cytoplasm</location>
    </subcellularLocation>
</comment>
<dbReference type="GO" id="GO:0005737">
    <property type="term" value="C:cytoplasm"/>
    <property type="evidence" value="ECO:0007669"/>
    <property type="project" value="UniProtKB-SubCell"/>
</dbReference>
<dbReference type="InterPro" id="IPR011009">
    <property type="entry name" value="Kinase-like_dom_sf"/>
</dbReference>
<dbReference type="FunCoup" id="A0A1V9X5P7">
    <property type="interactions" value="115"/>
</dbReference>
<dbReference type="AlphaFoldDB" id="A0A1V9X5P7"/>
<dbReference type="SUPFAM" id="SSF56112">
    <property type="entry name" value="Protein kinase-like (PK-like)"/>
    <property type="match status" value="2"/>
</dbReference>
<dbReference type="InterPro" id="IPR002575">
    <property type="entry name" value="Aminoglycoside_PTrfase"/>
</dbReference>
<protein>
    <recommendedName>
        <fullName evidence="9">Hydroxylysine kinase</fullName>
        <ecNumber evidence="8">2.7.1.81</ecNumber>
    </recommendedName>
</protein>
<organism evidence="11 12">
    <name type="scientific">Tropilaelaps mercedesae</name>
    <dbReference type="NCBI Taxonomy" id="418985"/>
    <lineage>
        <taxon>Eukaryota</taxon>
        <taxon>Metazoa</taxon>
        <taxon>Ecdysozoa</taxon>
        <taxon>Arthropoda</taxon>
        <taxon>Chelicerata</taxon>
        <taxon>Arachnida</taxon>
        <taxon>Acari</taxon>
        <taxon>Parasitiformes</taxon>
        <taxon>Mesostigmata</taxon>
        <taxon>Gamasina</taxon>
        <taxon>Dermanyssoidea</taxon>
        <taxon>Laelapidae</taxon>
        <taxon>Tropilaelaps</taxon>
    </lineage>
</organism>
<reference evidence="11 12" key="1">
    <citation type="journal article" date="2017" name="Gigascience">
        <title>Draft genome of the honey bee ectoparasitic mite, Tropilaelaps mercedesae, is shaped by the parasitic life history.</title>
        <authorList>
            <person name="Dong X."/>
            <person name="Armstrong S.D."/>
            <person name="Xia D."/>
            <person name="Makepeace B.L."/>
            <person name="Darby A.C."/>
            <person name="Kadowaki T."/>
        </authorList>
    </citation>
    <scope>NUCLEOTIDE SEQUENCE [LARGE SCALE GENOMIC DNA]</scope>
    <source>
        <strain evidence="11">Wuxi-XJTLU</strain>
    </source>
</reference>
<evidence type="ECO:0000256" key="5">
    <source>
        <dbReference type="ARBA" id="ARBA00022777"/>
    </source>
</evidence>
<dbReference type="STRING" id="418985.A0A1V9X5P7"/>
<dbReference type="OrthoDB" id="9973935at2759"/>
<evidence type="ECO:0000313" key="12">
    <source>
        <dbReference type="Proteomes" id="UP000192247"/>
    </source>
</evidence>
<evidence type="ECO:0000256" key="3">
    <source>
        <dbReference type="ARBA" id="ARBA00022490"/>
    </source>
</evidence>
<name>A0A1V9X5P7_9ACAR</name>
<evidence type="ECO:0000256" key="7">
    <source>
        <dbReference type="ARBA" id="ARBA00037368"/>
    </source>
</evidence>
<accession>A0A1V9X5P7</accession>
<proteinExistence type="inferred from homology"/>
<dbReference type="Proteomes" id="UP000192247">
    <property type="component" value="Unassembled WGS sequence"/>
</dbReference>
<keyword evidence="5" id="KW-0418">Kinase</keyword>
<keyword evidence="3" id="KW-0963">Cytoplasm</keyword>
<dbReference type="Gene3D" id="3.90.1200.10">
    <property type="match status" value="1"/>
</dbReference>
<evidence type="ECO:0000256" key="6">
    <source>
        <dbReference type="ARBA" id="ARBA00036820"/>
    </source>
</evidence>
<dbReference type="PANTHER" id="PTHR21064">
    <property type="entry name" value="AMINOGLYCOSIDE PHOSPHOTRANSFERASE DOMAIN-CONTAINING PROTEIN-RELATED"/>
    <property type="match status" value="1"/>
</dbReference>
<evidence type="ECO:0000256" key="4">
    <source>
        <dbReference type="ARBA" id="ARBA00022679"/>
    </source>
</evidence>
<comment type="similarity">
    <text evidence="2">Belongs to the aminoglycoside phosphotransferase family.</text>
</comment>
<evidence type="ECO:0000259" key="10">
    <source>
        <dbReference type="Pfam" id="PF01636"/>
    </source>
</evidence>
<comment type="function">
    <text evidence="7">Catalyzes the GTP-dependent phosphorylation of 5-hydroxy-L-lysine.</text>
</comment>
<sequence>MADCPEENVRPMLSQETVECILQEQYDIPREIIDVIDPLVSYDDQNFYVKLKPDSRELVLKITNWRDSKNIMLIGEMTELMFRLGKSVPCSAPRHTKAGSLLGRCTYSENGNTRECIVRLFDFLPGNATFLLQIKKISVDDVADDVATMSLLWSRVGQKSQRHASLSVLRETASAFHSSVSGKIINPGEATPAQAFQWGALLGRMHLAFESMIFPTINERSFLWSWEGVPKVSRYLDAVSDNSDREFVRTIFDKYERQMMPRMQRMKRDLLHGDMNERNILINSAGEVYAVLDFADAQGGPRVWDLALVLAYLSLILPDTERDLVPYFGQAIAGYAQYMPDVLRETGDVETLKTLICTRLCQSLVLGLQSFKTKADPYVLTSQKRGWPALKMLYYEPRESILDAWNKLLTPFGVEIKKTAN</sequence>
<feature type="domain" description="Aminoglycoside phosphotransferase" evidence="10">
    <location>
        <begin position="161"/>
        <end position="322"/>
    </location>
</feature>
<gene>
    <name evidence="11" type="ORF">BIW11_04508</name>
</gene>
<evidence type="ECO:0000256" key="9">
    <source>
        <dbReference type="ARBA" id="ARBA00040505"/>
    </source>
</evidence>
<comment type="caution">
    <text evidence="11">The sequence shown here is derived from an EMBL/GenBank/DDBJ whole genome shotgun (WGS) entry which is preliminary data.</text>
</comment>
<dbReference type="InterPro" id="IPR050249">
    <property type="entry name" value="Pseudomonas-type_ThrB"/>
</dbReference>
<evidence type="ECO:0000256" key="1">
    <source>
        <dbReference type="ARBA" id="ARBA00004496"/>
    </source>
</evidence>